<gene>
    <name evidence="1" type="ORF">P3T76_001559</name>
</gene>
<accession>A0AAD9GYR3</accession>
<comment type="caution">
    <text evidence="1">The sequence shown here is derived from an EMBL/GenBank/DDBJ whole genome shotgun (WGS) entry which is preliminary data.</text>
</comment>
<name>A0AAD9GYR3_9STRA</name>
<evidence type="ECO:0000313" key="2">
    <source>
        <dbReference type="Proteomes" id="UP001259832"/>
    </source>
</evidence>
<proteinExistence type="predicted"/>
<sequence>MPVEASSFRLGDLHLISARDLSPRQQVGVVGERTREDHGSLGRTMVSTAVVDTESRDQLVDGTGAALACEDHHILPFLCTDGVGNDVTGLFTERRRLQPCDGWVLPYVGMTWSWMNFSMHSRGFPLAV</sequence>
<dbReference type="EMBL" id="JASMQC010000002">
    <property type="protein sequence ID" value="KAK1947549.1"/>
    <property type="molecule type" value="Genomic_DNA"/>
</dbReference>
<reference evidence="1" key="1">
    <citation type="submission" date="2023-08" db="EMBL/GenBank/DDBJ databases">
        <title>Reference Genome Resource for the Citrus Pathogen Phytophthora citrophthora.</title>
        <authorList>
            <person name="Moller H."/>
            <person name="Coetzee B."/>
            <person name="Rose L.J."/>
            <person name="Van Niekerk J.M."/>
        </authorList>
    </citation>
    <scope>NUCLEOTIDE SEQUENCE</scope>
    <source>
        <strain evidence="1">STE-U-9442</strain>
    </source>
</reference>
<dbReference type="AlphaFoldDB" id="A0AAD9GYR3"/>
<keyword evidence="2" id="KW-1185">Reference proteome</keyword>
<evidence type="ECO:0000313" key="1">
    <source>
        <dbReference type="EMBL" id="KAK1947549.1"/>
    </source>
</evidence>
<protein>
    <submittedName>
        <fullName evidence="1">Uncharacterized protein</fullName>
    </submittedName>
</protein>
<dbReference type="Proteomes" id="UP001259832">
    <property type="component" value="Unassembled WGS sequence"/>
</dbReference>
<organism evidence="1 2">
    <name type="scientific">Phytophthora citrophthora</name>
    <dbReference type="NCBI Taxonomy" id="4793"/>
    <lineage>
        <taxon>Eukaryota</taxon>
        <taxon>Sar</taxon>
        <taxon>Stramenopiles</taxon>
        <taxon>Oomycota</taxon>
        <taxon>Peronosporomycetes</taxon>
        <taxon>Peronosporales</taxon>
        <taxon>Peronosporaceae</taxon>
        <taxon>Phytophthora</taxon>
    </lineage>
</organism>